<dbReference type="RefSeq" id="WP_090663145.1">
    <property type="nucleotide sequence ID" value="NZ_FOXQ01000020.1"/>
</dbReference>
<reference evidence="3 4" key="1">
    <citation type="submission" date="2016-10" db="EMBL/GenBank/DDBJ databases">
        <authorList>
            <person name="de Groot N.N."/>
        </authorList>
    </citation>
    <scope>NUCLEOTIDE SEQUENCE [LARGE SCALE GENOMIC DNA]</scope>
    <source>
        <strain evidence="3 4">DSM 28286</strain>
    </source>
</reference>
<dbReference type="Gene3D" id="3.20.20.190">
    <property type="entry name" value="Phosphatidylinositol (PI) phosphodiesterase"/>
    <property type="match status" value="1"/>
</dbReference>
<dbReference type="PROSITE" id="PS51257">
    <property type="entry name" value="PROKAR_LIPOPROTEIN"/>
    <property type="match status" value="1"/>
</dbReference>
<dbReference type="GO" id="GO:0006629">
    <property type="term" value="P:lipid metabolic process"/>
    <property type="evidence" value="ECO:0007669"/>
    <property type="project" value="InterPro"/>
</dbReference>
<organism evidence="3 4">
    <name type="scientific">Parafilimonas terrae</name>
    <dbReference type="NCBI Taxonomy" id="1465490"/>
    <lineage>
        <taxon>Bacteria</taxon>
        <taxon>Pseudomonadati</taxon>
        <taxon>Bacteroidota</taxon>
        <taxon>Chitinophagia</taxon>
        <taxon>Chitinophagales</taxon>
        <taxon>Chitinophagaceae</taxon>
        <taxon>Parafilimonas</taxon>
    </lineage>
</organism>
<dbReference type="STRING" id="1465490.SAMN05444277_12015"/>
<dbReference type="PANTHER" id="PTHR46211">
    <property type="entry name" value="GLYCEROPHOSPHORYL DIESTER PHOSPHODIESTERASE"/>
    <property type="match status" value="1"/>
</dbReference>
<evidence type="ECO:0000313" key="3">
    <source>
        <dbReference type="EMBL" id="SFQ54626.1"/>
    </source>
</evidence>
<dbReference type="InterPro" id="IPR017946">
    <property type="entry name" value="PLC-like_Pdiesterase_TIM-brl"/>
</dbReference>
<proteinExistence type="predicted"/>
<dbReference type="OrthoDB" id="9776255at2"/>
<dbReference type="SUPFAM" id="SSF51695">
    <property type="entry name" value="PLC-like phosphodiesterases"/>
    <property type="match status" value="1"/>
</dbReference>
<gene>
    <name evidence="3" type="ORF">SAMN05444277_12015</name>
</gene>
<keyword evidence="1" id="KW-0732">Signal</keyword>
<evidence type="ECO:0000313" key="4">
    <source>
        <dbReference type="Proteomes" id="UP000199031"/>
    </source>
</evidence>
<sequence length="266" mass="29869">MKKFVVFFAIALSAAACSVTKNSSSKIKFANNPVVAHRGAYKLNGFPENSIASLQQAIKLKCTGSEFDVWMTADDSLVIHHDPDYNKLVIEKTNFDELRKYPLSNGEPLPSLREYLIAGKKDNKTTRLVLEIKPSKISKERGIRVADKVIQLVHELNCTNLMAYISFDYDIMKHIHAIEPKAITQHLNGDIAPAALKADGISGADYHFSVFAKNPAWITEAKKNNIQLNAWTVDDSTNMRLLLDSGFNFITTNQPEMLFEILKNRK</sequence>
<name>A0A1I5ZDR6_9BACT</name>
<dbReference type="PANTHER" id="PTHR46211:SF1">
    <property type="entry name" value="GLYCEROPHOSPHODIESTER PHOSPHODIESTERASE, CYTOPLASMIC"/>
    <property type="match status" value="1"/>
</dbReference>
<dbReference type="AlphaFoldDB" id="A0A1I5ZDR6"/>
<dbReference type="EMBL" id="FOXQ01000020">
    <property type="protein sequence ID" value="SFQ54626.1"/>
    <property type="molecule type" value="Genomic_DNA"/>
</dbReference>
<dbReference type="InterPro" id="IPR030395">
    <property type="entry name" value="GP_PDE_dom"/>
</dbReference>
<feature type="signal peptide" evidence="1">
    <location>
        <begin position="1"/>
        <end position="18"/>
    </location>
</feature>
<accession>A0A1I5ZDR6</accession>
<dbReference type="PROSITE" id="PS51704">
    <property type="entry name" value="GP_PDE"/>
    <property type="match status" value="1"/>
</dbReference>
<protein>
    <submittedName>
        <fullName evidence="3">Glycerophosphoryl diester phosphodiesterase</fullName>
    </submittedName>
</protein>
<evidence type="ECO:0000259" key="2">
    <source>
        <dbReference type="PROSITE" id="PS51704"/>
    </source>
</evidence>
<dbReference type="Proteomes" id="UP000199031">
    <property type="component" value="Unassembled WGS sequence"/>
</dbReference>
<feature type="chain" id="PRO_5011465058" evidence="1">
    <location>
        <begin position="19"/>
        <end position="266"/>
    </location>
</feature>
<dbReference type="Pfam" id="PF03009">
    <property type="entry name" value="GDPD"/>
    <property type="match status" value="1"/>
</dbReference>
<dbReference type="GO" id="GO:0008081">
    <property type="term" value="F:phosphoric diester hydrolase activity"/>
    <property type="evidence" value="ECO:0007669"/>
    <property type="project" value="InterPro"/>
</dbReference>
<keyword evidence="4" id="KW-1185">Reference proteome</keyword>
<feature type="domain" description="GP-PDE" evidence="2">
    <location>
        <begin position="32"/>
        <end position="262"/>
    </location>
</feature>
<evidence type="ECO:0000256" key="1">
    <source>
        <dbReference type="SAM" id="SignalP"/>
    </source>
</evidence>